<dbReference type="RefSeq" id="WP_380803377.1">
    <property type="nucleotide sequence ID" value="NZ_JBHUIV010000018.1"/>
</dbReference>
<feature type="chain" id="PRO_5047305726" evidence="1">
    <location>
        <begin position="20"/>
        <end position="66"/>
    </location>
</feature>
<keyword evidence="1" id="KW-0732">Signal</keyword>
<accession>A0ABW5BB49</accession>
<proteinExistence type="predicted"/>
<protein>
    <submittedName>
        <fullName evidence="2">Uncharacterized protein</fullName>
    </submittedName>
</protein>
<dbReference type="Proteomes" id="UP001597414">
    <property type="component" value="Unassembled WGS sequence"/>
</dbReference>
<evidence type="ECO:0000313" key="3">
    <source>
        <dbReference type="Proteomes" id="UP001597414"/>
    </source>
</evidence>
<dbReference type="PROSITE" id="PS51257">
    <property type="entry name" value="PROKAR_LIPOPROTEIN"/>
    <property type="match status" value="1"/>
</dbReference>
<keyword evidence="3" id="KW-1185">Reference proteome</keyword>
<name>A0ABW5BB49_9BACT</name>
<organism evidence="2 3">
    <name type="scientific">Shivajiella indica</name>
    <dbReference type="NCBI Taxonomy" id="872115"/>
    <lineage>
        <taxon>Bacteria</taxon>
        <taxon>Pseudomonadati</taxon>
        <taxon>Bacteroidota</taxon>
        <taxon>Cytophagia</taxon>
        <taxon>Cytophagales</taxon>
        <taxon>Cyclobacteriaceae</taxon>
        <taxon>Shivajiella</taxon>
    </lineage>
</organism>
<evidence type="ECO:0000256" key="1">
    <source>
        <dbReference type="SAM" id="SignalP"/>
    </source>
</evidence>
<feature type="signal peptide" evidence="1">
    <location>
        <begin position="1"/>
        <end position="19"/>
    </location>
</feature>
<gene>
    <name evidence="2" type="ORF">ACFSKV_12840</name>
</gene>
<sequence length="66" mass="7136">MKKSIFAMMIAATALLASCGSKTTEEVTSEEVETAVEETPVEEVPQLEEVEEVEEVVEDSTENSGN</sequence>
<evidence type="ECO:0000313" key="2">
    <source>
        <dbReference type="EMBL" id="MFD2202454.1"/>
    </source>
</evidence>
<dbReference type="EMBL" id="JBHUIV010000018">
    <property type="protein sequence ID" value="MFD2202454.1"/>
    <property type="molecule type" value="Genomic_DNA"/>
</dbReference>
<reference evidence="3" key="1">
    <citation type="journal article" date="2019" name="Int. J. Syst. Evol. Microbiol.">
        <title>The Global Catalogue of Microorganisms (GCM) 10K type strain sequencing project: providing services to taxonomists for standard genome sequencing and annotation.</title>
        <authorList>
            <consortium name="The Broad Institute Genomics Platform"/>
            <consortium name="The Broad Institute Genome Sequencing Center for Infectious Disease"/>
            <person name="Wu L."/>
            <person name="Ma J."/>
        </authorList>
    </citation>
    <scope>NUCLEOTIDE SEQUENCE [LARGE SCALE GENOMIC DNA]</scope>
    <source>
        <strain evidence="3">KCTC 19812</strain>
    </source>
</reference>
<comment type="caution">
    <text evidence="2">The sequence shown here is derived from an EMBL/GenBank/DDBJ whole genome shotgun (WGS) entry which is preliminary data.</text>
</comment>